<dbReference type="RefSeq" id="WP_073319971.1">
    <property type="nucleotide sequence ID" value="NZ_FQYP01000009.1"/>
</dbReference>
<sequence length="188" mass="22404">MRKVVLLVVILAFFSCKEQKTEDIATTVSALDSQTKKEAYLLSIFQDDQKVRDDKKEHEILKRNNFDYQTQEYKAYLKKVHITDSLNFIKIKTYLERFGFPDFKPTNELALHAFNTVLMHQPTYEKQLQLFPYLYQGYKEGKIPKEKFSFLLNNMHRHKYGKSYPHAKTDEENIKQLLKKLELISKSR</sequence>
<dbReference type="OrthoDB" id="1163400at2"/>
<dbReference type="AlphaFoldDB" id="A0A1M6JMG3"/>
<dbReference type="PROSITE" id="PS51257">
    <property type="entry name" value="PROKAR_LIPOPROTEIN"/>
    <property type="match status" value="1"/>
</dbReference>
<gene>
    <name evidence="1" type="ORF">SAMN04488508_109144</name>
</gene>
<reference evidence="2" key="1">
    <citation type="submission" date="2016-11" db="EMBL/GenBank/DDBJ databases">
        <authorList>
            <person name="Varghese N."/>
            <person name="Submissions S."/>
        </authorList>
    </citation>
    <scope>NUCLEOTIDE SEQUENCE [LARGE SCALE GENOMIC DNA]</scope>
    <source>
        <strain evidence="2">DSM 22623</strain>
    </source>
</reference>
<dbReference type="Proteomes" id="UP000184432">
    <property type="component" value="Unassembled WGS sequence"/>
</dbReference>
<proteinExistence type="predicted"/>
<dbReference type="STRING" id="570521.SAMN04488508_109144"/>
<evidence type="ECO:0000313" key="2">
    <source>
        <dbReference type="Proteomes" id="UP000184432"/>
    </source>
</evidence>
<organism evidence="1 2">
    <name type="scientific">Aquimarina spongiae</name>
    <dbReference type="NCBI Taxonomy" id="570521"/>
    <lineage>
        <taxon>Bacteria</taxon>
        <taxon>Pseudomonadati</taxon>
        <taxon>Bacteroidota</taxon>
        <taxon>Flavobacteriia</taxon>
        <taxon>Flavobacteriales</taxon>
        <taxon>Flavobacteriaceae</taxon>
        <taxon>Aquimarina</taxon>
    </lineage>
</organism>
<name>A0A1M6JMG3_9FLAO</name>
<protein>
    <submittedName>
        <fullName evidence="1">Uncharacterized protein</fullName>
    </submittedName>
</protein>
<evidence type="ECO:0000313" key="1">
    <source>
        <dbReference type="EMBL" id="SHJ47862.1"/>
    </source>
</evidence>
<accession>A0A1M6JMG3</accession>
<dbReference type="EMBL" id="FQYP01000009">
    <property type="protein sequence ID" value="SHJ47862.1"/>
    <property type="molecule type" value="Genomic_DNA"/>
</dbReference>
<keyword evidence="2" id="KW-1185">Reference proteome</keyword>